<evidence type="ECO:0000313" key="12">
    <source>
        <dbReference type="EMBL" id="AMB58712.1"/>
    </source>
</evidence>
<evidence type="ECO:0000259" key="9">
    <source>
        <dbReference type="Pfam" id="PF01225"/>
    </source>
</evidence>
<gene>
    <name evidence="7" type="primary">murE</name>
    <name evidence="12" type="ORF">AWU67_07395</name>
</gene>
<evidence type="ECO:0000313" key="13">
    <source>
        <dbReference type="Proteomes" id="UP000058305"/>
    </source>
</evidence>
<dbReference type="UniPathway" id="UPA00219"/>
<reference evidence="12 13" key="1">
    <citation type="journal article" date="2016" name="J. Biotechnol.">
        <title>First complete genome sequence of a species in the genus Microterricola, an extremophilic cold active enzyme producing bacterial strain ERGS5:02 isolated from Sikkim Himalaya.</title>
        <authorList>
            <person name="Himanshu"/>
            <person name="Swarnkar M.K."/>
            <person name="Singh D."/>
            <person name="Kumar R."/>
        </authorList>
    </citation>
    <scope>NUCLEOTIDE SEQUENCE [LARGE SCALE GENOMIC DNA]</scope>
    <source>
        <strain evidence="12 13">ERGS5:02</strain>
    </source>
</reference>
<dbReference type="InterPro" id="IPR036615">
    <property type="entry name" value="Mur_ligase_C_dom_sf"/>
</dbReference>
<dbReference type="OrthoDB" id="9800958at2"/>
<evidence type="ECO:0000256" key="7">
    <source>
        <dbReference type="HAMAP-Rule" id="MF_00208"/>
    </source>
</evidence>
<dbReference type="Proteomes" id="UP000058305">
    <property type="component" value="Chromosome"/>
</dbReference>
<feature type="binding site" evidence="7">
    <location>
        <position position="44"/>
    </location>
    <ligand>
        <name>UDP-N-acetyl-alpha-D-muramoyl-L-alanyl-D-glutamate</name>
        <dbReference type="ChEBI" id="CHEBI:83900"/>
    </ligand>
</feature>
<name>A0A120I0Y9_9MICO</name>
<dbReference type="InterPro" id="IPR004101">
    <property type="entry name" value="Mur_ligase_C"/>
</dbReference>
<evidence type="ECO:0000256" key="6">
    <source>
        <dbReference type="ARBA" id="ARBA00023316"/>
    </source>
</evidence>
<dbReference type="GO" id="GO:0005524">
    <property type="term" value="F:ATP binding"/>
    <property type="evidence" value="ECO:0007669"/>
    <property type="project" value="UniProtKB-UniRule"/>
</dbReference>
<evidence type="ECO:0000256" key="3">
    <source>
        <dbReference type="ARBA" id="ARBA00022960"/>
    </source>
</evidence>
<evidence type="ECO:0000259" key="10">
    <source>
        <dbReference type="Pfam" id="PF02875"/>
    </source>
</evidence>
<dbReference type="PANTHER" id="PTHR23135:SF4">
    <property type="entry name" value="UDP-N-ACETYLMURAMOYL-L-ALANYL-D-GLUTAMATE--2,6-DIAMINOPIMELATE LIGASE MURE HOMOLOG, CHLOROPLASTIC"/>
    <property type="match status" value="1"/>
</dbReference>
<organism evidence="12 13">
    <name type="scientific">Microterricola viridarii</name>
    <dbReference type="NCBI Taxonomy" id="412690"/>
    <lineage>
        <taxon>Bacteria</taxon>
        <taxon>Bacillati</taxon>
        <taxon>Actinomycetota</taxon>
        <taxon>Actinomycetes</taxon>
        <taxon>Micrococcales</taxon>
        <taxon>Microbacteriaceae</taxon>
        <taxon>Microterricola</taxon>
    </lineage>
</organism>
<dbReference type="GO" id="GO:0071555">
    <property type="term" value="P:cell wall organization"/>
    <property type="evidence" value="ECO:0007669"/>
    <property type="project" value="UniProtKB-KW"/>
</dbReference>
<dbReference type="GO" id="GO:0000287">
    <property type="term" value="F:magnesium ion binding"/>
    <property type="evidence" value="ECO:0007669"/>
    <property type="project" value="UniProtKB-UniRule"/>
</dbReference>
<protein>
    <recommendedName>
        <fullName evidence="7">UDP-N-acetylmuramyl-tripeptide synthetase</fullName>
        <ecNumber evidence="7">6.3.2.-</ecNumber>
    </recommendedName>
    <alternativeName>
        <fullName evidence="7">UDP-MurNAc-tripeptide synthetase</fullName>
    </alternativeName>
</protein>
<comment type="subcellular location">
    <subcellularLocation>
        <location evidence="7 8">Cytoplasm</location>
    </subcellularLocation>
</comment>
<dbReference type="InterPro" id="IPR005761">
    <property type="entry name" value="UDP-N-AcMur-Glu-dNH2Pim_ligase"/>
</dbReference>
<keyword evidence="5 7" id="KW-0131">Cell cycle</keyword>
<dbReference type="Pfam" id="PF08245">
    <property type="entry name" value="Mur_ligase_M"/>
    <property type="match status" value="1"/>
</dbReference>
<evidence type="ECO:0000259" key="11">
    <source>
        <dbReference type="Pfam" id="PF08245"/>
    </source>
</evidence>
<comment type="PTM">
    <text evidence="7">Carboxylation is probably crucial for Mg(2+) binding and, consequently, for the gamma-phosphate positioning of ATP.</text>
</comment>
<keyword evidence="7" id="KW-0067">ATP-binding</keyword>
<feature type="binding site" evidence="7">
    <location>
        <begin position="169"/>
        <end position="170"/>
    </location>
    <ligand>
        <name>UDP-N-acetyl-alpha-D-muramoyl-L-alanyl-D-glutamate</name>
        <dbReference type="ChEBI" id="CHEBI:83900"/>
    </ligand>
</feature>
<feature type="binding site" evidence="7">
    <location>
        <position position="196"/>
    </location>
    <ligand>
        <name>UDP-N-acetyl-alpha-D-muramoyl-L-alanyl-D-glutamate</name>
        <dbReference type="ChEBI" id="CHEBI:83900"/>
    </ligand>
</feature>
<dbReference type="Gene3D" id="3.40.1390.10">
    <property type="entry name" value="MurE/MurF, N-terminal domain"/>
    <property type="match status" value="1"/>
</dbReference>
<dbReference type="InterPro" id="IPR036565">
    <property type="entry name" value="Mur-like_cat_sf"/>
</dbReference>
<dbReference type="GO" id="GO:0008360">
    <property type="term" value="P:regulation of cell shape"/>
    <property type="evidence" value="ECO:0007669"/>
    <property type="project" value="UniProtKB-KW"/>
</dbReference>
<keyword evidence="7" id="KW-0963">Cytoplasm</keyword>
<dbReference type="GO" id="GO:0016881">
    <property type="term" value="F:acid-amino acid ligase activity"/>
    <property type="evidence" value="ECO:0007669"/>
    <property type="project" value="UniProtKB-UniRule"/>
</dbReference>
<dbReference type="EMBL" id="CP014145">
    <property type="protein sequence ID" value="AMB58712.1"/>
    <property type="molecule type" value="Genomic_DNA"/>
</dbReference>
<comment type="similarity">
    <text evidence="1 7">Belongs to the MurCDEF family. MurE subfamily.</text>
</comment>
<evidence type="ECO:0000256" key="5">
    <source>
        <dbReference type="ARBA" id="ARBA00023306"/>
    </source>
</evidence>
<evidence type="ECO:0000256" key="4">
    <source>
        <dbReference type="ARBA" id="ARBA00022984"/>
    </source>
</evidence>
<evidence type="ECO:0000256" key="2">
    <source>
        <dbReference type="ARBA" id="ARBA00022618"/>
    </source>
</evidence>
<proteinExistence type="inferred from homology"/>
<feature type="binding site" evidence="7">
    <location>
        <position position="204"/>
    </location>
    <ligand>
        <name>UDP-N-acetyl-alpha-D-muramoyl-L-alanyl-D-glutamate</name>
        <dbReference type="ChEBI" id="CHEBI:83900"/>
    </ligand>
</feature>
<dbReference type="GO" id="GO:0051301">
    <property type="term" value="P:cell division"/>
    <property type="evidence" value="ECO:0007669"/>
    <property type="project" value="UniProtKB-KW"/>
</dbReference>
<comment type="function">
    <text evidence="7">Catalyzes the addition of an amino acid to the nucleotide precursor UDP-N-acetylmuramoyl-L-alanyl-D-glutamate (UMAG) in the biosynthesis of bacterial cell-wall peptidoglycan.</text>
</comment>
<dbReference type="SUPFAM" id="SSF53244">
    <property type="entry name" value="MurD-like peptide ligases, peptide-binding domain"/>
    <property type="match status" value="1"/>
</dbReference>
<accession>A0A120I0Y9</accession>
<feature type="domain" description="Mur ligase central" evidence="11">
    <location>
        <begin position="125"/>
        <end position="326"/>
    </location>
</feature>
<dbReference type="AlphaFoldDB" id="A0A120I0Y9"/>
<dbReference type="Gene3D" id="3.90.190.20">
    <property type="entry name" value="Mur ligase, C-terminal domain"/>
    <property type="match status" value="1"/>
</dbReference>
<dbReference type="Gene3D" id="3.40.1190.10">
    <property type="entry name" value="Mur-like, catalytic domain"/>
    <property type="match status" value="1"/>
</dbReference>
<keyword evidence="3 7" id="KW-0133">Cell shape</keyword>
<evidence type="ECO:0000256" key="1">
    <source>
        <dbReference type="ARBA" id="ARBA00005898"/>
    </source>
</evidence>
<dbReference type="EC" id="6.3.2.-" evidence="7"/>
<reference evidence="13" key="2">
    <citation type="submission" date="2016-01" db="EMBL/GenBank/DDBJ databases">
        <title>First complete genome sequence of a species in the genus Microterricola, an extremophilic cold active enzyme producing strain ERGS5:02 isolated from Sikkim Himalaya.</title>
        <authorList>
            <person name="Kumar R."/>
            <person name="Singh D."/>
            <person name="Swarnkar M.K."/>
        </authorList>
    </citation>
    <scope>NUCLEOTIDE SEQUENCE [LARGE SCALE GENOMIC DNA]</scope>
    <source>
        <strain evidence="13">ERGS5:02</strain>
    </source>
</reference>
<dbReference type="InterPro" id="IPR013221">
    <property type="entry name" value="Mur_ligase_cen"/>
</dbReference>
<keyword evidence="13" id="KW-1185">Reference proteome</keyword>
<keyword evidence="7" id="KW-0547">Nucleotide-binding</keyword>
<dbReference type="RefSeq" id="WP_067227432.1">
    <property type="nucleotide sequence ID" value="NZ_CP014145.1"/>
</dbReference>
<comment type="cofactor">
    <cofactor evidence="7">
        <name>Mg(2+)</name>
        <dbReference type="ChEBI" id="CHEBI:18420"/>
    </cofactor>
</comment>
<dbReference type="Pfam" id="PF02875">
    <property type="entry name" value="Mur_ligase_C"/>
    <property type="match status" value="1"/>
</dbReference>
<dbReference type="SUPFAM" id="SSF53623">
    <property type="entry name" value="MurD-like peptide ligases, catalytic domain"/>
    <property type="match status" value="1"/>
</dbReference>
<dbReference type="Pfam" id="PF01225">
    <property type="entry name" value="Mur_ligase"/>
    <property type="match status" value="1"/>
</dbReference>
<dbReference type="InterPro" id="IPR035911">
    <property type="entry name" value="MurE/MurF_N"/>
</dbReference>
<dbReference type="PANTHER" id="PTHR23135">
    <property type="entry name" value="MUR LIGASE FAMILY MEMBER"/>
    <property type="match status" value="1"/>
</dbReference>
<dbReference type="GO" id="GO:0005737">
    <property type="term" value="C:cytoplasm"/>
    <property type="evidence" value="ECO:0007669"/>
    <property type="project" value="UniProtKB-SubCell"/>
</dbReference>
<keyword evidence="6 7" id="KW-0961">Cell wall biogenesis/degradation</keyword>
<keyword evidence="7" id="KW-0436">Ligase</keyword>
<feature type="domain" description="Mur ligase N-terminal catalytic" evidence="9">
    <location>
        <begin position="37"/>
        <end position="110"/>
    </location>
</feature>
<keyword evidence="2 7" id="KW-0132">Cell division</keyword>
<dbReference type="GO" id="GO:0009252">
    <property type="term" value="P:peptidoglycan biosynthetic process"/>
    <property type="evidence" value="ECO:0007669"/>
    <property type="project" value="UniProtKB-UniRule"/>
</dbReference>
<dbReference type="KEGG" id="mvd:AWU67_07395"/>
<dbReference type="InterPro" id="IPR000713">
    <property type="entry name" value="Mur_ligase_N"/>
</dbReference>
<keyword evidence="4 7" id="KW-0573">Peptidoglycan synthesis</keyword>
<keyword evidence="7" id="KW-0460">Magnesium</keyword>
<dbReference type="NCBIfam" id="TIGR01085">
    <property type="entry name" value="murE"/>
    <property type="match status" value="1"/>
</dbReference>
<evidence type="ECO:0000256" key="8">
    <source>
        <dbReference type="RuleBase" id="RU004135"/>
    </source>
</evidence>
<comment type="pathway">
    <text evidence="7 8">Cell wall biogenesis; peptidoglycan biosynthesis.</text>
</comment>
<feature type="domain" description="Mur ligase C-terminal" evidence="10">
    <location>
        <begin position="353"/>
        <end position="481"/>
    </location>
</feature>
<feature type="binding site" evidence="7">
    <location>
        <begin position="127"/>
        <end position="133"/>
    </location>
    <ligand>
        <name>ATP</name>
        <dbReference type="ChEBI" id="CHEBI:30616"/>
    </ligand>
</feature>
<dbReference type="SUPFAM" id="SSF63418">
    <property type="entry name" value="MurE/MurF N-terminal domain"/>
    <property type="match status" value="1"/>
</dbReference>
<dbReference type="HAMAP" id="MF_00208">
    <property type="entry name" value="MurE"/>
    <property type="match status" value="1"/>
</dbReference>
<feature type="binding site" evidence="7">
    <location>
        <position position="42"/>
    </location>
    <ligand>
        <name>UDP-N-acetyl-alpha-D-muramoyl-L-alanyl-D-glutamate</name>
        <dbReference type="ChEBI" id="CHEBI:83900"/>
    </ligand>
</feature>
<feature type="modified residue" description="N6-carboxylysine" evidence="7">
    <location>
        <position position="236"/>
    </location>
</feature>
<sequence>MTGPTALRPQHPVSRSLSGLVDTFDLDVRGDIDGVELSGISLSTTTVQPGDLYVGVPGRNAHGARFATDAARSGAVAVLTDEAGAALAAEAGLPVLVTPDARAALGDVAAWIYRTADNPATLFAVTGTNGKTSVVYVLYAILSQLGVVAGLTSTAERRIGDVAVTSNLTTPEASELHALLARMREAEVRAVGVEVSAQALSRHRVDGLVFDIAGFTNLSHDHLDDYADLENYFQAKLELFQPDRSRRGVVTVDSEWGTRLAQSSRIPVTTLSTLPGGNADWRMSVLEEHATFTRFALDGPEGRRLETTLPLLGWFMAANAALAIVMLVESGFDLDAIAHALDRDGGIDVYIPGRTERVSGEHGPTVYIDYGHTPDAFLNTLEAIRRTTTGRVIMVFGADGDRDTTKRADMGAIAARGSDAVVITDFHPRFEDPAAIRQALLDGARAAVPDAELYEVPDPRAAFRAALALAGDGDAVLYAGPGHEDYQEVAGVKLPYSARDDARLALREAGWLQ</sequence>
<comment type="caution">
    <text evidence="7">Lacks conserved residue(s) required for the propagation of feature annotation.</text>
</comment>